<dbReference type="GeneID" id="60420908"/>
<dbReference type="AlphaFoldDB" id="A0A654LVG8"/>
<dbReference type="EMBL" id="CP012850">
    <property type="protein sequence ID" value="ALI34977.1"/>
    <property type="molecule type" value="Genomic_DNA"/>
</dbReference>
<dbReference type="RefSeq" id="WP_231100212.1">
    <property type="nucleotide sequence ID" value="NZ_CP012850.1"/>
</dbReference>
<proteinExistence type="predicted"/>
<protein>
    <submittedName>
        <fullName evidence="1">Uncharacterized protein</fullName>
    </submittedName>
</protein>
<keyword evidence="2" id="KW-1185">Reference proteome</keyword>
<evidence type="ECO:0000313" key="2">
    <source>
        <dbReference type="Proteomes" id="UP000058925"/>
    </source>
</evidence>
<dbReference type="KEGG" id="taa:NMY3_00768"/>
<sequence>MKSNSKLFIMTIVLGSLFIGLLSYVQVQSSSAQSTGLSALKNIPGYSMFEETLNDKAGASTAAIGTPDYRIIDKAVIAKSANNVQAVLQAHGHIPTNGDGGAFGYGILTTQGLNAVMVSTTHKGVYDSEDQKGTNDPRWHNHYVSLADVPGDPCGSNPAVTSITFQSPGEVVVNKNKAVMSNLPAKFTGTSPPSDVHRVTLNPGTNVQDVVSFTLEPTGNSVCVTNIKHIDKDDIIKN</sequence>
<organism evidence="1 2">
    <name type="scientific">Candidatus Nitrosocosmicus oleophilus</name>
    <dbReference type="NCBI Taxonomy" id="1353260"/>
    <lineage>
        <taxon>Archaea</taxon>
        <taxon>Nitrososphaerota</taxon>
        <taxon>Nitrososphaeria</taxon>
        <taxon>Nitrososphaerales</taxon>
        <taxon>Nitrososphaeraceae</taxon>
        <taxon>Candidatus Nitrosocosmicus</taxon>
    </lineage>
</organism>
<name>A0A654LVG8_9ARCH</name>
<accession>A0A654LVG8</accession>
<evidence type="ECO:0000313" key="1">
    <source>
        <dbReference type="EMBL" id="ALI34977.1"/>
    </source>
</evidence>
<reference evidence="2" key="1">
    <citation type="submission" date="2015-10" db="EMBL/GenBank/DDBJ databases">
        <title>Niche specialization of a soil ammonia-oxidizing archaeon, Candidatus Nitrosocosmicus oleophilus.</title>
        <authorList>
            <person name="Jung M.-Y."/>
            <person name="Rhee S.-K."/>
        </authorList>
    </citation>
    <scope>NUCLEOTIDE SEQUENCE [LARGE SCALE GENOMIC DNA]</scope>
    <source>
        <strain evidence="2">MY3</strain>
    </source>
</reference>
<gene>
    <name evidence="1" type="ORF">NMY3_00768</name>
</gene>
<dbReference type="Proteomes" id="UP000058925">
    <property type="component" value="Chromosome"/>
</dbReference>